<accession>A0A914HEW7</accession>
<proteinExistence type="predicted"/>
<dbReference type="WBParaSite" id="Gr19_v10_g16508.t1">
    <property type="protein sequence ID" value="Gr19_v10_g16508.t1"/>
    <property type="gene ID" value="Gr19_v10_g16508"/>
</dbReference>
<dbReference type="AlphaFoldDB" id="A0A914HEW7"/>
<sequence length="122" mass="13795">MAFCKKMFIIRLIVQLFSTSDSLFFDCNSSKSNLGLVIFHQLRAFAARTFSPFFIKFKLFAASSPSFRPMHIWSASLMCPMEDTVLCLLVAFRLLIVCSSSNRTTTTELQQPAWQHVDGVSA</sequence>
<keyword evidence="2" id="KW-1185">Reference proteome</keyword>
<protein>
    <submittedName>
        <fullName evidence="3">Secreted protein</fullName>
    </submittedName>
</protein>
<name>A0A914HEW7_GLORO</name>
<evidence type="ECO:0000256" key="1">
    <source>
        <dbReference type="SAM" id="SignalP"/>
    </source>
</evidence>
<feature type="signal peptide" evidence="1">
    <location>
        <begin position="1"/>
        <end position="22"/>
    </location>
</feature>
<evidence type="ECO:0000313" key="3">
    <source>
        <dbReference type="WBParaSite" id="Gr19_v10_g16508.t1"/>
    </source>
</evidence>
<reference evidence="3" key="1">
    <citation type="submission" date="2022-11" db="UniProtKB">
        <authorList>
            <consortium name="WormBaseParasite"/>
        </authorList>
    </citation>
    <scope>IDENTIFICATION</scope>
</reference>
<organism evidence="2 3">
    <name type="scientific">Globodera rostochiensis</name>
    <name type="common">Golden nematode worm</name>
    <name type="synonym">Heterodera rostochiensis</name>
    <dbReference type="NCBI Taxonomy" id="31243"/>
    <lineage>
        <taxon>Eukaryota</taxon>
        <taxon>Metazoa</taxon>
        <taxon>Ecdysozoa</taxon>
        <taxon>Nematoda</taxon>
        <taxon>Chromadorea</taxon>
        <taxon>Rhabditida</taxon>
        <taxon>Tylenchina</taxon>
        <taxon>Tylenchomorpha</taxon>
        <taxon>Tylenchoidea</taxon>
        <taxon>Heteroderidae</taxon>
        <taxon>Heteroderinae</taxon>
        <taxon>Globodera</taxon>
    </lineage>
</organism>
<keyword evidence="1" id="KW-0732">Signal</keyword>
<feature type="chain" id="PRO_5037248694" evidence="1">
    <location>
        <begin position="23"/>
        <end position="122"/>
    </location>
</feature>
<dbReference type="Proteomes" id="UP000887572">
    <property type="component" value="Unplaced"/>
</dbReference>
<evidence type="ECO:0000313" key="2">
    <source>
        <dbReference type="Proteomes" id="UP000887572"/>
    </source>
</evidence>